<dbReference type="InterPro" id="IPR018394">
    <property type="entry name" value="DNA_photolyase_1_CS_C"/>
</dbReference>
<dbReference type="InterPro" id="IPR002081">
    <property type="entry name" value="Cryptochrome/DNA_photolyase_1"/>
</dbReference>
<dbReference type="PANTHER" id="PTHR11455:SF9">
    <property type="entry name" value="CRYPTOCHROME CIRCADIAN CLOCK 5 ISOFORM X1"/>
    <property type="match status" value="1"/>
</dbReference>
<dbReference type="PANTHER" id="PTHR11455">
    <property type="entry name" value="CRYPTOCHROME"/>
    <property type="match status" value="1"/>
</dbReference>
<dbReference type="OrthoDB" id="9772484at2"/>
<dbReference type="SUPFAM" id="SSF48173">
    <property type="entry name" value="Cryptochrome/photolyase FAD-binding domain"/>
    <property type="match status" value="1"/>
</dbReference>
<proteinExistence type="inferred from homology"/>
<dbReference type="PRINTS" id="PR00147">
    <property type="entry name" value="DNAPHOTLYASE"/>
</dbReference>
<dbReference type="Pfam" id="PF03441">
    <property type="entry name" value="FAD_binding_7"/>
    <property type="match status" value="1"/>
</dbReference>
<dbReference type="GO" id="GO:0003677">
    <property type="term" value="F:DNA binding"/>
    <property type="evidence" value="ECO:0007669"/>
    <property type="project" value="TreeGrafter"/>
</dbReference>
<evidence type="ECO:0000256" key="4">
    <source>
        <dbReference type="ARBA" id="ARBA00014046"/>
    </source>
</evidence>
<keyword evidence="6 12" id="KW-0274">FAD</keyword>
<keyword evidence="7 14" id="KW-0157">Chromophore</keyword>
<comment type="similarity">
    <text evidence="2">Belongs to the DNA photolyase class-1 family.</text>
</comment>
<evidence type="ECO:0000256" key="11">
    <source>
        <dbReference type="ARBA" id="ARBA00083107"/>
    </source>
</evidence>
<evidence type="ECO:0000256" key="14">
    <source>
        <dbReference type="RuleBase" id="RU004182"/>
    </source>
</evidence>
<name>A0A5C4RT64_9GAMM</name>
<gene>
    <name evidence="16" type="ORF">E1B00_01620</name>
</gene>
<dbReference type="FunFam" id="1.10.579.10:FF:000003">
    <property type="entry name" value="Deoxyribodipyrimidine photo-lyase"/>
    <property type="match status" value="1"/>
</dbReference>
<comment type="cofactor">
    <cofactor evidence="1">
        <name>(6R)-5,10-methylene-5,6,7,8-tetrahydrofolate</name>
        <dbReference type="ChEBI" id="CHEBI:15636"/>
    </cofactor>
</comment>
<evidence type="ECO:0000256" key="7">
    <source>
        <dbReference type="ARBA" id="ARBA00022991"/>
    </source>
</evidence>
<feature type="binding site" evidence="12">
    <location>
        <begin position="377"/>
        <end position="379"/>
    </location>
    <ligand>
        <name>FAD</name>
        <dbReference type="ChEBI" id="CHEBI:57692"/>
    </ligand>
</feature>
<dbReference type="GO" id="GO:0003904">
    <property type="term" value="F:deoxyribodipyrimidine photo-lyase activity"/>
    <property type="evidence" value="ECO:0007669"/>
    <property type="project" value="UniProtKB-EC"/>
</dbReference>
<protein>
    <recommendedName>
        <fullName evidence="4">Deoxyribodipyrimidine photo-lyase</fullName>
        <ecNumber evidence="3">4.1.99.3</ecNumber>
    </recommendedName>
    <alternativeName>
        <fullName evidence="8">DNA photolyase</fullName>
    </alternativeName>
    <alternativeName>
        <fullName evidence="11">Photoreactivating enzyme</fullName>
    </alternativeName>
</protein>
<sequence>MSHALIWFRRDLRLDDNPALEAALRAGHAPIPVYIHAPDEEAPWAPGAATNAWLHRSLQALDADLRARGSRLIVRRGDSLSELEKLIAETRAEALHWNRLYEPASIARDTRIKQGLKSRGLTVESHNAALLVEPWTVQTGSGDPYRVFTPFWKNARTRLVAAAPPTAPARLPEPPVLLAGLGIEDLKLEPAPPEPRWDAGFWQHWQPGEAGAREMLDAFLDGAAHGYKEQRNYPDRIATSKLSPHLHFGEISPRQVVARVLGQVWPAAVQGDIDHFLSELGWREFSHHLLFHLPHTAQENLNPKFSEFRWAKPDPAHLAAWQRGRTGVPIVDAGMRELWHTGWMHNRVRMVVASFLTKNLRYHWKHGADWFWDTLVDADLANNTQGWQWTAGTGADAAPYFRIFSPIAQAQKFDPAGKYIRRWLPELATLPESALAAPWEQPDLVRRLAPGYPSRPIVDLKASREAALAAYSGPKSKPPPER</sequence>
<dbReference type="RefSeq" id="WP_139444972.1">
    <property type="nucleotide sequence ID" value="NZ_SMDR01000001.1"/>
</dbReference>
<evidence type="ECO:0000256" key="6">
    <source>
        <dbReference type="ARBA" id="ARBA00022827"/>
    </source>
</evidence>
<dbReference type="Gene3D" id="1.25.40.80">
    <property type="match status" value="1"/>
</dbReference>
<feature type="binding site" evidence="12">
    <location>
        <position position="276"/>
    </location>
    <ligand>
        <name>FAD</name>
        <dbReference type="ChEBI" id="CHEBI:57692"/>
    </ligand>
</feature>
<dbReference type="InterPro" id="IPR006050">
    <property type="entry name" value="DNA_photolyase_N"/>
</dbReference>
<comment type="cofactor">
    <cofactor evidence="12">
        <name>FAD</name>
        <dbReference type="ChEBI" id="CHEBI:57692"/>
    </cofactor>
    <text evidence="12">Binds 1 FAD per subunit.</text>
</comment>
<reference evidence="16 17" key="1">
    <citation type="submission" date="2019-03" db="EMBL/GenBank/DDBJ databases">
        <title>Arenimonas daejeonensis sp. nov., isolated from compost.</title>
        <authorList>
            <person name="Jeon C.O."/>
        </authorList>
    </citation>
    <scope>NUCLEOTIDE SEQUENCE [LARGE SCALE GENOMIC DNA]</scope>
    <source>
        <strain evidence="16 17">R29</strain>
    </source>
</reference>
<evidence type="ECO:0000256" key="13">
    <source>
        <dbReference type="PIRSR" id="PIRSR602081-2"/>
    </source>
</evidence>
<feature type="site" description="Electron transfer via tryptophanyl radical" evidence="13">
    <location>
        <position position="310"/>
    </location>
</feature>
<organism evidence="16 17">
    <name type="scientific">Arenimonas terrae</name>
    <dbReference type="NCBI Taxonomy" id="2546226"/>
    <lineage>
        <taxon>Bacteria</taxon>
        <taxon>Pseudomonadati</taxon>
        <taxon>Pseudomonadota</taxon>
        <taxon>Gammaproteobacteria</taxon>
        <taxon>Lysobacterales</taxon>
        <taxon>Lysobacteraceae</taxon>
        <taxon>Arenimonas</taxon>
    </lineage>
</organism>
<dbReference type="Proteomes" id="UP000305760">
    <property type="component" value="Unassembled WGS sequence"/>
</dbReference>
<dbReference type="PROSITE" id="PS00394">
    <property type="entry name" value="DNA_PHOTOLYASES_1_1"/>
    <property type="match status" value="1"/>
</dbReference>
<dbReference type="GO" id="GO:0000719">
    <property type="term" value="P:photoreactive repair"/>
    <property type="evidence" value="ECO:0007669"/>
    <property type="project" value="UniProtKB-ARBA"/>
</dbReference>
<keyword evidence="17" id="KW-1185">Reference proteome</keyword>
<dbReference type="InterPro" id="IPR036134">
    <property type="entry name" value="Crypto/Photolyase_FAD-like_sf"/>
</dbReference>
<dbReference type="InterPro" id="IPR005101">
    <property type="entry name" value="Cryptochr/Photolyase_FAD-bd"/>
</dbReference>
<feature type="site" description="Electron transfer via tryptophanyl radical" evidence="13">
    <location>
        <position position="364"/>
    </location>
</feature>
<evidence type="ECO:0000256" key="9">
    <source>
        <dbReference type="ARBA" id="ARBA00033999"/>
    </source>
</evidence>
<dbReference type="GO" id="GO:0009416">
    <property type="term" value="P:response to light stimulus"/>
    <property type="evidence" value="ECO:0007669"/>
    <property type="project" value="TreeGrafter"/>
</dbReference>
<dbReference type="SUPFAM" id="SSF52425">
    <property type="entry name" value="Cryptochrome/photolyase, N-terminal domain"/>
    <property type="match status" value="1"/>
</dbReference>
<keyword evidence="5 12" id="KW-0285">Flavoprotein</keyword>
<dbReference type="InterPro" id="IPR014729">
    <property type="entry name" value="Rossmann-like_a/b/a_fold"/>
</dbReference>
<dbReference type="PROSITE" id="PS00691">
    <property type="entry name" value="DNA_PHOTOLYASES_1_2"/>
    <property type="match status" value="1"/>
</dbReference>
<feature type="domain" description="Photolyase/cryptochrome alpha/beta" evidence="15">
    <location>
        <begin position="2"/>
        <end position="131"/>
    </location>
</feature>
<evidence type="ECO:0000313" key="16">
    <source>
        <dbReference type="EMBL" id="TNJ34513.1"/>
    </source>
</evidence>
<dbReference type="EMBL" id="SMDR01000001">
    <property type="protein sequence ID" value="TNJ34513.1"/>
    <property type="molecule type" value="Genomic_DNA"/>
</dbReference>
<dbReference type="GO" id="GO:0071949">
    <property type="term" value="F:FAD binding"/>
    <property type="evidence" value="ECO:0007669"/>
    <property type="project" value="TreeGrafter"/>
</dbReference>
<feature type="binding site" evidence="12">
    <location>
        <begin position="239"/>
        <end position="243"/>
    </location>
    <ligand>
        <name>FAD</name>
        <dbReference type="ChEBI" id="CHEBI:57692"/>
    </ligand>
</feature>
<keyword evidence="16" id="KW-0456">Lyase</keyword>
<dbReference type="PROSITE" id="PS51645">
    <property type="entry name" value="PHR_CRY_ALPHA_BETA"/>
    <property type="match status" value="1"/>
</dbReference>
<evidence type="ECO:0000256" key="5">
    <source>
        <dbReference type="ARBA" id="ARBA00022630"/>
    </source>
</evidence>
<comment type="similarity">
    <text evidence="14">Belongs to the DNA photolyase family.</text>
</comment>
<evidence type="ECO:0000256" key="2">
    <source>
        <dbReference type="ARBA" id="ARBA00005862"/>
    </source>
</evidence>
<evidence type="ECO:0000256" key="1">
    <source>
        <dbReference type="ARBA" id="ARBA00001932"/>
    </source>
</evidence>
<dbReference type="EC" id="4.1.99.3" evidence="3"/>
<comment type="function">
    <text evidence="10">Involved in repair of UV radiation-induced DNA damage. Catalyzes the light-dependent monomerization (300-600 nm) of cyclobutyl pyrimidine dimers (in cis-syn configuration), which are formed between adjacent bases on the same DNA strand upon exposure to ultraviolet radiation.</text>
</comment>
<comment type="caution">
    <text evidence="16">The sequence shown here is derived from an EMBL/GenBank/DDBJ whole genome shotgun (WGS) entry which is preliminary data.</text>
</comment>
<feature type="binding site" evidence="12">
    <location>
        <position position="227"/>
    </location>
    <ligand>
        <name>FAD</name>
        <dbReference type="ChEBI" id="CHEBI:57692"/>
    </ligand>
</feature>
<dbReference type="Pfam" id="PF00875">
    <property type="entry name" value="DNA_photolyase"/>
    <property type="match status" value="1"/>
</dbReference>
<accession>A0A5C4RT64</accession>
<dbReference type="Gene3D" id="3.40.50.620">
    <property type="entry name" value="HUPs"/>
    <property type="match status" value="1"/>
</dbReference>
<evidence type="ECO:0000256" key="8">
    <source>
        <dbReference type="ARBA" id="ARBA00031671"/>
    </source>
</evidence>
<evidence type="ECO:0000256" key="12">
    <source>
        <dbReference type="PIRSR" id="PIRSR602081-1"/>
    </source>
</evidence>
<feature type="site" description="Electron transfer via tryptophanyl radical" evidence="13">
    <location>
        <position position="387"/>
    </location>
</feature>
<evidence type="ECO:0000256" key="3">
    <source>
        <dbReference type="ARBA" id="ARBA00013149"/>
    </source>
</evidence>
<evidence type="ECO:0000256" key="10">
    <source>
        <dbReference type="ARBA" id="ARBA00059220"/>
    </source>
</evidence>
<comment type="catalytic activity">
    <reaction evidence="9">
        <text>cyclobutadipyrimidine (in DNA) = 2 pyrimidine residues (in DNA).</text>
        <dbReference type="EC" id="4.1.99.3"/>
    </reaction>
</comment>
<dbReference type="Gene3D" id="1.10.579.10">
    <property type="entry name" value="DNA Cyclobutane Dipyrimidine Photolyase, subunit A, domain 3"/>
    <property type="match status" value="1"/>
</dbReference>
<evidence type="ECO:0000313" key="17">
    <source>
        <dbReference type="Proteomes" id="UP000305760"/>
    </source>
</evidence>
<evidence type="ECO:0000259" key="15">
    <source>
        <dbReference type="PROSITE" id="PS51645"/>
    </source>
</evidence>
<dbReference type="InterPro" id="IPR036155">
    <property type="entry name" value="Crypto/Photolyase_N_sf"/>
</dbReference>
<dbReference type="AlphaFoldDB" id="A0A5C4RT64"/>